<accession>A0A381SRX3</accession>
<sequence length="28" mass="3226">MSINIKIILKKDKGFPMRKTSVEKSGLY</sequence>
<reference evidence="1" key="1">
    <citation type="submission" date="2018-05" db="EMBL/GenBank/DDBJ databases">
        <authorList>
            <person name="Lanie J.A."/>
            <person name="Ng W.-L."/>
            <person name="Kazmierczak K.M."/>
            <person name="Andrzejewski T.M."/>
            <person name="Davidsen T.M."/>
            <person name="Wayne K.J."/>
            <person name="Tettelin H."/>
            <person name="Glass J.I."/>
            <person name="Rusch D."/>
            <person name="Podicherti R."/>
            <person name="Tsui H.-C.T."/>
            <person name="Winkler M.E."/>
        </authorList>
    </citation>
    <scope>NUCLEOTIDE SEQUENCE</scope>
</reference>
<protein>
    <submittedName>
        <fullName evidence="1">Uncharacterized protein</fullName>
    </submittedName>
</protein>
<organism evidence="1">
    <name type="scientific">marine metagenome</name>
    <dbReference type="NCBI Taxonomy" id="408172"/>
    <lineage>
        <taxon>unclassified sequences</taxon>
        <taxon>metagenomes</taxon>
        <taxon>ecological metagenomes</taxon>
    </lineage>
</organism>
<dbReference type="AlphaFoldDB" id="A0A381SRX3"/>
<dbReference type="EMBL" id="UINC01003417">
    <property type="protein sequence ID" value="SVA06154.1"/>
    <property type="molecule type" value="Genomic_DNA"/>
</dbReference>
<proteinExistence type="predicted"/>
<evidence type="ECO:0000313" key="1">
    <source>
        <dbReference type="EMBL" id="SVA06154.1"/>
    </source>
</evidence>
<name>A0A381SRX3_9ZZZZ</name>
<gene>
    <name evidence="1" type="ORF">METZ01_LOCUS59008</name>
</gene>